<dbReference type="InterPro" id="IPR011101">
    <property type="entry name" value="DUF5131"/>
</dbReference>
<gene>
    <name evidence="1" type="ORF">MM415A05475_0009</name>
</gene>
<organism evidence="1">
    <name type="scientific">viral metagenome</name>
    <dbReference type="NCBI Taxonomy" id="1070528"/>
    <lineage>
        <taxon>unclassified sequences</taxon>
        <taxon>metagenomes</taxon>
        <taxon>organismal metagenomes</taxon>
    </lineage>
</organism>
<name>A0A6M3JFR9_9ZZZZ</name>
<evidence type="ECO:0008006" key="2">
    <source>
        <dbReference type="Google" id="ProtNLM"/>
    </source>
</evidence>
<proteinExistence type="predicted"/>
<sequence length="239" mass="28227">MNNVKKSIGWADFTVNPVKGKCPVACPYCYARRLYDRFKWNPEIRYDPDAFNGLPSKPSRIFVGSTMELFGDWVERDWWHMIMAKCLSRPQHTFIFLTKQPQNLPKKFPDNCYIGVSVTSEVQLRPAIWKLNDVQCNKRFLSLEPLLEPVFNQVLPAEWDTDIDWIIIGQQTPIRKETTPKIEWIREIVEAADKAGIPVFLKDNLYPLIHYERRVKDRGWLKYYEIGENLRQEIPRCGY</sequence>
<reference evidence="1" key="1">
    <citation type="submission" date="2020-03" db="EMBL/GenBank/DDBJ databases">
        <title>The deep terrestrial virosphere.</title>
        <authorList>
            <person name="Holmfeldt K."/>
            <person name="Nilsson E."/>
            <person name="Simone D."/>
            <person name="Lopez-Fernandez M."/>
            <person name="Wu X."/>
            <person name="de Brujin I."/>
            <person name="Lundin D."/>
            <person name="Andersson A."/>
            <person name="Bertilsson S."/>
            <person name="Dopson M."/>
        </authorList>
    </citation>
    <scope>NUCLEOTIDE SEQUENCE</scope>
    <source>
        <strain evidence="1">MM415A05475</strain>
    </source>
</reference>
<dbReference type="EMBL" id="MT141660">
    <property type="protein sequence ID" value="QJA68914.1"/>
    <property type="molecule type" value="Genomic_DNA"/>
</dbReference>
<evidence type="ECO:0000313" key="1">
    <source>
        <dbReference type="EMBL" id="QJA68914.1"/>
    </source>
</evidence>
<dbReference type="Pfam" id="PF07505">
    <property type="entry name" value="DUF5131"/>
    <property type="match status" value="1"/>
</dbReference>
<protein>
    <recommendedName>
        <fullName evidence="2">Radical SAM superfamily protein</fullName>
    </recommendedName>
</protein>
<accession>A0A6M3JFR9</accession>
<dbReference type="AlphaFoldDB" id="A0A6M3JFR9"/>